<accession>A0A914P234</accession>
<evidence type="ECO:0000256" key="1">
    <source>
        <dbReference type="SAM" id="Phobius"/>
    </source>
</evidence>
<feature type="transmembrane region" description="Helical" evidence="1">
    <location>
        <begin position="119"/>
        <end position="138"/>
    </location>
</feature>
<organism evidence="2 3">
    <name type="scientific">Panagrolaimus davidi</name>
    <dbReference type="NCBI Taxonomy" id="227884"/>
    <lineage>
        <taxon>Eukaryota</taxon>
        <taxon>Metazoa</taxon>
        <taxon>Ecdysozoa</taxon>
        <taxon>Nematoda</taxon>
        <taxon>Chromadorea</taxon>
        <taxon>Rhabditida</taxon>
        <taxon>Tylenchina</taxon>
        <taxon>Panagrolaimomorpha</taxon>
        <taxon>Panagrolaimoidea</taxon>
        <taxon>Panagrolaimidae</taxon>
        <taxon>Panagrolaimus</taxon>
    </lineage>
</organism>
<reference evidence="3" key="1">
    <citation type="submission" date="2022-11" db="UniProtKB">
        <authorList>
            <consortium name="WormBaseParasite"/>
        </authorList>
    </citation>
    <scope>IDENTIFICATION</scope>
</reference>
<feature type="transmembrane region" description="Helical" evidence="1">
    <location>
        <begin position="37"/>
        <end position="61"/>
    </location>
</feature>
<sequence length="173" mass="19737">MDVPIATVAYRFTAEGYFRVRENGALDSGYVDKDFEAFSITITALTLGITFGISLTLNILTIYKYKRSQTNMISSEDISAKLIVYSVLLTAIQCVRFGYNRMRFIFIHNPSIISVVLSIYSYVTAAHAIIASVGLLILSRKTRQIYCDYYFLPFKKFEPRMIFHTSQTQVHPV</sequence>
<keyword evidence="1" id="KW-0812">Transmembrane</keyword>
<protein>
    <submittedName>
        <fullName evidence="3">7TM GPCR serpentine receptor class x (Srx) domain-containing protein</fullName>
    </submittedName>
</protein>
<dbReference type="AlphaFoldDB" id="A0A914P234"/>
<keyword evidence="1" id="KW-0472">Membrane</keyword>
<keyword evidence="1" id="KW-1133">Transmembrane helix</keyword>
<evidence type="ECO:0000313" key="2">
    <source>
        <dbReference type="Proteomes" id="UP000887578"/>
    </source>
</evidence>
<keyword evidence="2" id="KW-1185">Reference proteome</keyword>
<dbReference type="WBParaSite" id="PDA_v2.g11294.t1">
    <property type="protein sequence ID" value="PDA_v2.g11294.t1"/>
    <property type="gene ID" value="PDA_v2.g11294"/>
</dbReference>
<feature type="transmembrane region" description="Helical" evidence="1">
    <location>
        <begin position="82"/>
        <end position="99"/>
    </location>
</feature>
<proteinExistence type="predicted"/>
<evidence type="ECO:0000313" key="3">
    <source>
        <dbReference type="WBParaSite" id="PDA_v2.g11294.t1"/>
    </source>
</evidence>
<name>A0A914P234_9BILA</name>
<dbReference type="Proteomes" id="UP000887578">
    <property type="component" value="Unplaced"/>
</dbReference>